<accession>A0AAE0F258</accession>
<evidence type="ECO:0000313" key="2">
    <source>
        <dbReference type="Proteomes" id="UP001190700"/>
    </source>
</evidence>
<dbReference type="AlphaFoldDB" id="A0AAE0F258"/>
<comment type="caution">
    <text evidence="1">The sequence shown here is derived from an EMBL/GenBank/DDBJ whole genome shotgun (WGS) entry which is preliminary data.</text>
</comment>
<organism evidence="1 2">
    <name type="scientific">Cymbomonas tetramitiformis</name>
    <dbReference type="NCBI Taxonomy" id="36881"/>
    <lineage>
        <taxon>Eukaryota</taxon>
        <taxon>Viridiplantae</taxon>
        <taxon>Chlorophyta</taxon>
        <taxon>Pyramimonadophyceae</taxon>
        <taxon>Pyramimonadales</taxon>
        <taxon>Pyramimonadaceae</taxon>
        <taxon>Cymbomonas</taxon>
    </lineage>
</organism>
<sequence>MDLNLNLKVKVEMDLNLNLKVKMEMDLNLNLKLKMEIHLHLRVEIVLNVHGNHEYVLCLVDHETVGGTVFRTMETYQKQTEYLLQRMSYEPARQMQFQFDKTLLQEVAHNKVSVGGLSVVEGVFTCPQVLVNCEIGYGSMVLTDQTASSYRVCISTTGRVVDEVRIRDMCDGIHSVTDIDTMLLREIADAFSLKENLDGIAIRALADLSCMAVSRCFVHGTAQYPVHVFEDVDFMTAAARLVCADPKVITGSLTESFASIRERQCAGNFTELVIVRNSVTRAEVREISRLRRDGFTKWSNRAHTLGDRRMLIMLTTTADGFAVLRKVGVPCVFLRSNERLPRNGIVDDDSLCKIWTGACAYVCKRMSESDMPKRSTTTWADIRSILWEPSEIGRFGESIGTPVIAEPRIKPNKVIEMLYNIFRLKMFTLENLKGECARVQQQYKKNLCGNDASNRAKMYFSKFLNKKGDILQEILQKGIGQEAKITPPRKLGVPHRGDIRVRMQQEEGASKYQIIKIV</sequence>
<dbReference type="Proteomes" id="UP001190700">
    <property type="component" value="Unassembled WGS sequence"/>
</dbReference>
<protein>
    <submittedName>
        <fullName evidence="1">Uncharacterized protein</fullName>
    </submittedName>
</protein>
<evidence type="ECO:0000313" key="1">
    <source>
        <dbReference type="EMBL" id="KAK3249306.1"/>
    </source>
</evidence>
<proteinExistence type="predicted"/>
<name>A0AAE0F258_9CHLO</name>
<reference evidence="1 2" key="1">
    <citation type="journal article" date="2015" name="Genome Biol. Evol.">
        <title>Comparative Genomics of a Bacterivorous Green Alga Reveals Evolutionary Causalities and Consequences of Phago-Mixotrophic Mode of Nutrition.</title>
        <authorList>
            <person name="Burns J.A."/>
            <person name="Paasch A."/>
            <person name="Narechania A."/>
            <person name="Kim E."/>
        </authorList>
    </citation>
    <scope>NUCLEOTIDE SEQUENCE [LARGE SCALE GENOMIC DNA]</scope>
    <source>
        <strain evidence="1 2">PLY_AMNH</strain>
    </source>
</reference>
<gene>
    <name evidence="1" type="ORF">CYMTET_41251</name>
</gene>
<keyword evidence="2" id="KW-1185">Reference proteome</keyword>
<dbReference type="EMBL" id="LGRX02027467">
    <property type="protein sequence ID" value="KAK3249306.1"/>
    <property type="molecule type" value="Genomic_DNA"/>
</dbReference>